<dbReference type="RefSeq" id="WP_054085155.1">
    <property type="nucleotide sequence ID" value="NZ_LGLN01000032.1"/>
</dbReference>
<evidence type="ECO:0000313" key="1">
    <source>
        <dbReference type="EMBL" id="KPC33803.1"/>
    </source>
</evidence>
<evidence type="ECO:0000313" key="2">
    <source>
        <dbReference type="Proteomes" id="UP000037891"/>
    </source>
</evidence>
<gene>
    <name evidence="1" type="ORF">ABJ99_0945</name>
</gene>
<accession>A0A0N0XBN8</accession>
<dbReference type="Pfam" id="PF04077">
    <property type="entry name" value="DsrH"/>
    <property type="match status" value="1"/>
</dbReference>
<sequence length="99" mass="10799">MATLHVLSHSPFTDTRLDSCLRLLGSDDGVLLCGDATYALTSASTQWQNLQALIGSSQLFALDEDVKARNLPLAAGINSIDYPAFVELSLRFDKVNTWL</sequence>
<organism evidence="1 2">
    <name type="scientific">Pseudomonas syringae pv. cilantro</name>
    <dbReference type="NCBI Taxonomy" id="81035"/>
    <lineage>
        <taxon>Bacteria</taxon>
        <taxon>Pseudomonadati</taxon>
        <taxon>Pseudomonadota</taxon>
        <taxon>Gammaproteobacteria</taxon>
        <taxon>Pseudomonadales</taxon>
        <taxon>Pseudomonadaceae</taxon>
        <taxon>Pseudomonas</taxon>
        <taxon>Pseudomonas syringae</taxon>
    </lineage>
</organism>
<dbReference type="InterPro" id="IPR007215">
    <property type="entry name" value="Sulphur_relay_TusB/DsrH"/>
</dbReference>
<dbReference type="GO" id="GO:0002143">
    <property type="term" value="P:tRNA wobble position uridine thiolation"/>
    <property type="evidence" value="ECO:0007669"/>
    <property type="project" value="InterPro"/>
</dbReference>
<comment type="caution">
    <text evidence="1">The sequence shown here is derived from an EMBL/GenBank/DDBJ whole genome shotgun (WGS) entry which is preliminary data.</text>
</comment>
<name>A0A0N0XBN8_PSESX</name>
<dbReference type="GO" id="GO:1990228">
    <property type="term" value="C:sulfurtransferase complex"/>
    <property type="evidence" value="ECO:0007669"/>
    <property type="project" value="TreeGrafter"/>
</dbReference>
<dbReference type="PATRIC" id="fig|81035.3.peg.1007"/>
<dbReference type="AlphaFoldDB" id="A0A0N0XBN8"/>
<proteinExistence type="predicted"/>
<reference evidence="1 2" key="2">
    <citation type="submission" date="2015-10" db="EMBL/GenBank/DDBJ databases">
        <title>Comparative genomics and high-throughput reverse genetic screens identify a new phytobacterial MAMP and an Arabidopsis receptor required for immune elicitation.</title>
        <authorList>
            <person name="Mott G.A."/>
            <person name="Thakur S."/>
            <person name="Wang P.W."/>
            <person name="Desveaux D."/>
            <person name="Guttman D.S."/>
        </authorList>
    </citation>
    <scope>NUCLEOTIDE SEQUENCE [LARGE SCALE GENOMIC DNA]</scope>
    <source>
        <strain evidence="1 2">0788_9</strain>
    </source>
</reference>
<dbReference type="EMBL" id="LGLN01000032">
    <property type="protein sequence ID" value="KPC33803.1"/>
    <property type="molecule type" value="Genomic_DNA"/>
</dbReference>
<dbReference type="PANTHER" id="PTHR37526">
    <property type="entry name" value="PROTEIN TUSB"/>
    <property type="match status" value="1"/>
</dbReference>
<dbReference type="InterPro" id="IPR027396">
    <property type="entry name" value="DsrEFH-like"/>
</dbReference>
<dbReference type="NCBIfam" id="TIGR03011">
    <property type="entry name" value="sulf_tusB_dsrH"/>
    <property type="match status" value="1"/>
</dbReference>
<dbReference type="SUPFAM" id="SSF75169">
    <property type="entry name" value="DsrEFH-like"/>
    <property type="match status" value="1"/>
</dbReference>
<protein>
    <submittedName>
        <fullName evidence="1">DsrH like protein</fullName>
    </submittedName>
</protein>
<dbReference type="Proteomes" id="UP000037891">
    <property type="component" value="Unassembled WGS sequence"/>
</dbReference>
<dbReference type="Gene3D" id="3.40.1260.10">
    <property type="entry name" value="DsrEFH-like"/>
    <property type="match status" value="1"/>
</dbReference>
<reference evidence="1 2" key="1">
    <citation type="submission" date="2015-07" db="EMBL/GenBank/DDBJ databases">
        <authorList>
            <person name="Noorani M."/>
        </authorList>
    </citation>
    <scope>NUCLEOTIDE SEQUENCE [LARGE SCALE GENOMIC DNA]</scope>
    <source>
        <strain evidence="1 2">0788_9</strain>
    </source>
</reference>
<dbReference type="PANTHER" id="PTHR37526:SF1">
    <property type="entry name" value="PROTEIN TUSB"/>
    <property type="match status" value="1"/>
</dbReference>